<feature type="transmembrane region" description="Helical" evidence="1">
    <location>
        <begin position="65"/>
        <end position="88"/>
    </location>
</feature>
<evidence type="ECO:0000313" key="3">
    <source>
        <dbReference type="EMBL" id="GAH42266.1"/>
    </source>
</evidence>
<gene>
    <name evidence="3" type="ORF">S03H2_11466</name>
</gene>
<protein>
    <recommendedName>
        <fullName evidence="2">VanZ-like domain-containing protein</fullName>
    </recommendedName>
</protein>
<feature type="transmembrane region" description="Helical" evidence="1">
    <location>
        <begin position="33"/>
        <end position="53"/>
    </location>
</feature>
<keyword evidence="1" id="KW-1133">Transmembrane helix</keyword>
<dbReference type="InterPro" id="IPR006976">
    <property type="entry name" value="VanZ-like"/>
</dbReference>
<keyword evidence="1" id="KW-0812">Transmembrane</keyword>
<dbReference type="NCBIfam" id="NF037970">
    <property type="entry name" value="vanZ_1"/>
    <property type="match status" value="1"/>
</dbReference>
<accession>X1F9F9</accession>
<feature type="transmembrane region" description="Helical" evidence="1">
    <location>
        <begin position="6"/>
        <end position="26"/>
    </location>
</feature>
<dbReference type="Pfam" id="PF04892">
    <property type="entry name" value="VanZ"/>
    <property type="match status" value="1"/>
</dbReference>
<proteinExistence type="predicted"/>
<feature type="domain" description="VanZ-like" evidence="2">
    <location>
        <begin position="11"/>
        <end position="79"/>
    </location>
</feature>
<name>X1F9F9_9ZZZZ</name>
<organism evidence="3">
    <name type="scientific">marine sediment metagenome</name>
    <dbReference type="NCBI Taxonomy" id="412755"/>
    <lineage>
        <taxon>unclassified sequences</taxon>
        <taxon>metagenomes</taxon>
        <taxon>ecological metagenomes</taxon>
    </lineage>
</organism>
<keyword evidence="1" id="KW-0472">Membrane</keyword>
<evidence type="ECO:0000256" key="1">
    <source>
        <dbReference type="SAM" id="Phobius"/>
    </source>
</evidence>
<dbReference type="EMBL" id="BARU01005853">
    <property type="protein sequence ID" value="GAH42266.1"/>
    <property type="molecule type" value="Genomic_DNA"/>
</dbReference>
<reference evidence="3" key="1">
    <citation type="journal article" date="2014" name="Front. Microbiol.">
        <title>High frequency of phylogenetically diverse reductive dehalogenase-homologous genes in deep subseafloor sedimentary metagenomes.</title>
        <authorList>
            <person name="Kawai M."/>
            <person name="Futagami T."/>
            <person name="Toyoda A."/>
            <person name="Takaki Y."/>
            <person name="Nishi S."/>
            <person name="Hori S."/>
            <person name="Arai W."/>
            <person name="Tsubouchi T."/>
            <person name="Morono Y."/>
            <person name="Uchiyama I."/>
            <person name="Ito T."/>
            <person name="Fujiyama A."/>
            <person name="Inagaki F."/>
            <person name="Takami H."/>
        </authorList>
    </citation>
    <scope>NUCLEOTIDE SEQUENCE</scope>
    <source>
        <strain evidence="3">Expedition CK06-06</strain>
    </source>
</reference>
<sequence length="92" mass="10339">MRLHVGAYFVLALLVFVNAGLFRRVYLTSKKTWLLVGVIAAYAGLDEFLQVFVPGRRGSPLDWAVDVVACLLCVGLLRLTQLLCYRIWPQGK</sequence>
<comment type="caution">
    <text evidence="3">The sequence shown here is derived from an EMBL/GenBank/DDBJ whole genome shotgun (WGS) entry which is preliminary data.</text>
</comment>
<evidence type="ECO:0000259" key="2">
    <source>
        <dbReference type="Pfam" id="PF04892"/>
    </source>
</evidence>
<dbReference type="AlphaFoldDB" id="X1F9F9"/>